<dbReference type="InterPro" id="IPR002509">
    <property type="entry name" value="NODB_dom"/>
</dbReference>
<comment type="subcellular location">
    <subcellularLocation>
        <location evidence="1">Secreted</location>
    </subcellularLocation>
</comment>
<reference evidence="5" key="1">
    <citation type="journal article" date="2019" name="Int. J. Syst. Evol. Microbiol.">
        <title>The Global Catalogue of Microorganisms (GCM) 10K type strain sequencing project: providing services to taxonomists for standard genome sequencing and annotation.</title>
        <authorList>
            <consortium name="The Broad Institute Genomics Platform"/>
            <consortium name="The Broad Institute Genome Sequencing Center for Infectious Disease"/>
            <person name="Wu L."/>
            <person name="Ma J."/>
        </authorList>
    </citation>
    <scope>NUCLEOTIDE SEQUENCE [LARGE SCALE GENOMIC DNA]</scope>
    <source>
        <strain evidence="5">NBRC 102407</strain>
    </source>
</reference>
<organism evidence="4 5">
    <name type="scientific">Zoogloea oryzae</name>
    <dbReference type="NCBI Taxonomy" id="310767"/>
    <lineage>
        <taxon>Bacteria</taxon>
        <taxon>Pseudomonadati</taxon>
        <taxon>Pseudomonadota</taxon>
        <taxon>Betaproteobacteria</taxon>
        <taxon>Rhodocyclales</taxon>
        <taxon>Zoogloeaceae</taxon>
        <taxon>Zoogloea</taxon>
    </lineage>
</organism>
<evidence type="ECO:0000259" key="3">
    <source>
        <dbReference type="PROSITE" id="PS51677"/>
    </source>
</evidence>
<evidence type="ECO:0000313" key="4">
    <source>
        <dbReference type="EMBL" id="GLT23337.1"/>
    </source>
</evidence>
<dbReference type="EMBL" id="BSPX01000044">
    <property type="protein sequence ID" value="GLT23337.1"/>
    <property type="molecule type" value="Genomic_DNA"/>
</dbReference>
<name>A0ABQ6FFE4_9RHOO</name>
<dbReference type="PROSITE" id="PS51677">
    <property type="entry name" value="NODB"/>
    <property type="match status" value="1"/>
</dbReference>
<gene>
    <name evidence="4" type="ORF">GCM10007933_28020</name>
</gene>
<sequence>MSRVHILMYHQVGDFPTRMPSHRGQYCHRPRFAAQMSMLRRFGYSVVSMDDAVAGLRGEATLPARAVVLTFDDGYVDFLECAAPVLKDFGYPATVYAVAGLLGQASSWVEPEGLRPAALMNAAQLREVQSMGFTIGSHSVSHPRLAQVDTQRIAEEMTISKRMLEDALGKRVDHFCYPYGSHDIRAVHAAAEAGYVTGTTCVRAVATRADDLLTLPRKPVSQGNTALGVLWKLVARNTPRHPPIRRG</sequence>
<comment type="caution">
    <text evidence="4">The sequence shown here is derived from an EMBL/GenBank/DDBJ whole genome shotgun (WGS) entry which is preliminary data.</text>
</comment>
<dbReference type="CDD" id="cd10918">
    <property type="entry name" value="CE4_NodB_like_5s_6s"/>
    <property type="match status" value="1"/>
</dbReference>
<dbReference type="Proteomes" id="UP001157167">
    <property type="component" value="Unassembled WGS sequence"/>
</dbReference>
<evidence type="ECO:0000256" key="2">
    <source>
        <dbReference type="ARBA" id="ARBA00022729"/>
    </source>
</evidence>
<dbReference type="InterPro" id="IPR051398">
    <property type="entry name" value="Polysacch_Deacetylase"/>
</dbReference>
<dbReference type="Gene3D" id="3.20.20.370">
    <property type="entry name" value="Glycoside hydrolase/deacetylase"/>
    <property type="match status" value="1"/>
</dbReference>
<keyword evidence="2" id="KW-0732">Signal</keyword>
<dbReference type="PANTHER" id="PTHR34216">
    <property type="match status" value="1"/>
</dbReference>
<protein>
    <submittedName>
        <fullName evidence="4">Polysaccharide deacetylase</fullName>
    </submittedName>
</protein>
<dbReference type="SUPFAM" id="SSF88713">
    <property type="entry name" value="Glycoside hydrolase/deacetylase"/>
    <property type="match status" value="1"/>
</dbReference>
<feature type="domain" description="NodB homology" evidence="3">
    <location>
        <begin position="65"/>
        <end position="247"/>
    </location>
</feature>
<dbReference type="Pfam" id="PF01522">
    <property type="entry name" value="Polysacc_deac_1"/>
    <property type="match status" value="1"/>
</dbReference>
<evidence type="ECO:0000256" key="1">
    <source>
        <dbReference type="ARBA" id="ARBA00004613"/>
    </source>
</evidence>
<dbReference type="InterPro" id="IPR011330">
    <property type="entry name" value="Glyco_hydro/deAcase_b/a-brl"/>
</dbReference>
<dbReference type="PANTHER" id="PTHR34216:SF3">
    <property type="entry name" value="POLY-BETA-1,6-N-ACETYL-D-GLUCOSAMINE N-DEACETYLASE"/>
    <property type="match status" value="1"/>
</dbReference>
<keyword evidence="5" id="KW-1185">Reference proteome</keyword>
<proteinExistence type="predicted"/>
<evidence type="ECO:0000313" key="5">
    <source>
        <dbReference type="Proteomes" id="UP001157167"/>
    </source>
</evidence>
<accession>A0ABQ6FFE4</accession>
<dbReference type="RefSeq" id="WP_284188545.1">
    <property type="nucleotide sequence ID" value="NZ_BSPX01000044.1"/>
</dbReference>